<accession>A0A7W2R4H5</accession>
<name>A0A7W2R4H5_9FLAO</name>
<evidence type="ECO:0000313" key="1">
    <source>
        <dbReference type="EMBL" id="MBA6153100.1"/>
    </source>
</evidence>
<dbReference type="AlphaFoldDB" id="A0A7W2R4H5"/>
<dbReference type="EMBL" id="JACGLT010000007">
    <property type="protein sequence ID" value="MBA6153100.1"/>
    <property type="molecule type" value="Genomic_DNA"/>
</dbReference>
<reference evidence="1 2" key="1">
    <citation type="submission" date="2020-07" db="EMBL/GenBank/DDBJ databases">
        <title>Bacterium isolated from marine sediment.</title>
        <authorList>
            <person name="Shang D."/>
        </authorList>
    </citation>
    <scope>NUCLEOTIDE SEQUENCE [LARGE SCALE GENOMIC DNA]</scope>
    <source>
        <strain evidence="1 2">F6074</strain>
    </source>
</reference>
<keyword evidence="2" id="KW-1185">Reference proteome</keyword>
<dbReference type="RefSeq" id="WP_182205409.1">
    <property type="nucleotide sequence ID" value="NZ_JACGLT010000007.1"/>
</dbReference>
<organism evidence="1 2">
    <name type="scientific">Gelidibacter maritimus</name>
    <dbReference type="NCBI Taxonomy" id="2761487"/>
    <lineage>
        <taxon>Bacteria</taxon>
        <taxon>Pseudomonadati</taxon>
        <taxon>Bacteroidota</taxon>
        <taxon>Flavobacteriia</taxon>
        <taxon>Flavobacteriales</taxon>
        <taxon>Flavobacteriaceae</taxon>
        <taxon>Gelidibacter</taxon>
    </lineage>
</organism>
<proteinExistence type="predicted"/>
<gene>
    <name evidence="1" type="ORF">H3Z82_10215</name>
</gene>
<sequence length="128" mass="14806">MKLKFQENIDKIKNCPSQNEIGEMNLFRCVESDISEKSFVPQAVLLKPKYQDMCIAWGISVFNSFDSANQMLKSLSKNKRVNYSKIARGIINDSHGIKYGGNNKKHYTFFPTEEFNVVENFEIVNRND</sequence>
<evidence type="ECO:0000313" key="2">
    <source>
        <dbReference type="Proteomes" id="UP000541857"/>
    </source>
</evidence>
<dbReference type="Proteomes" id="UP000541857">
    <property type="component" value="Unassembled WGS sequence"/>
</dbReference>
<protein>
    <submittedName>
        <fullName evidence="1">Uncharacterized protein</fullName>
    </submittedName>
</protein>
<comment type="caution">
    <text evidence="1">The sequence shown here is derived from an EMBL/GenBank/DDBJ whole genome shotgun (WGS) entry which is preliminary data.</text>
</comment>